<evidence type="ECO:0000256" key="1">
    <source>
        <dbReference type="SAM" id="MobiDB-lite"/>
    </source>
</evidence>
<organism evidence="2 3">
    <name type="scientific">Halorhabdus tiamatea SARL4B</name>
    <dbReference type="NCBI Taxonomy" id="1033806"/>
    <lineage>
        <taxon>Archaea</taxon>
        <taxon>Methanobacteriati</taxon>
        <taxon>Methanobacteriota</taxon>
        <taxon>Stenosarchaea group</taxon>
        <taxon>Halobacteria</taxon>
        <taxon>Halobacteriales</taxon>
        <taxon>Haloarculaceae</taxon>
        <taxon>Halorhabdus</taxon>
    </lineage>
</organism>
<evidence type="ECO:0000313" key="3">
    <source>
        <dbReference type="Proteomes" id="UP000003861"/>
    </source>
</evidence>
<dbReference type="Proteomes" id="UP000003861">
    <property type="component" value="Unassembled WGS sequence"/>
</dbReference>
<feature type="compositionally biased region" description="Basic and acidic residues" evidence="1">
    <location>
        <begin position="374"/>
        <end position="390"/>
    </location>
</feature>
<reference evidence="2 3" key="2">
    <citation type="journal article" date="2013" name="PLoS ONE">
        <title>INDIGO - INtegrated Data Warehouse of MIcrobial GenOmes with Examples from the Red Sea Extremophiles.</title>
        <authorList>
            <person name="Alam I."/>
            <person name="Antunes A."/>
            <person name="Kamau A.A."/>
            <person name="Ba Alawi W."/>
            <person name="Kalkatawi M."/>
            <person name="Stingl U."/>
            <person name="Bajic V.B."/>
        </authorList>
    </citation>
    <scope>NUCLEOTIDE SEQUENCE [LARGE SCALE GENOMIC DNA]</scope>
    <source>
        <strain evidence="2 3">SARL4B</strain>
    </source>
</reference>
<name>U2DLJ3_9EURY</name>
<accession>U2DLJ3</accession>
<feature type="region of interest" description="Disordered" evidence="1">
    <location>
        <begin position="242"/>
        <end position="266"/>
    </location>
</feature>
<dbReference type="OrthoDB" id="271889at2157"/>
<protein>
    <submittedName>
        <fullName evidence="2">Uncharacterized protein</fullName>
    </submittedName>
</protein>
<dbReference type="AlphaFoldDB" id="U2DLJ3"/>
<gene>
    <name evidence="2" type="ORF">HLRTI_001343</name>
</gene>
<dbReference type="EMBL" id="AFNT02000012">
    <property type="protein sequence ID" value="ERJ06637.1"/>
    <property type="molecule type" value="Genomic_DNA"/>
</dbReference>
<dbReference type="GeneID" id="23798601"/>
<dbReference type="PATRIC" id="fig|1033806.13.peg.1152"/>
<dbReference type="RefSeq" id="WP_021029473.1">
    <property type="nucleotide sequence ID" value="NC_021921.1"/>
</dbReference>
<proteinExistence type="predicted"/>
<reference evidence="2 3" key="1">
    <citation type="journal article" date="2011" name="J. Bacteriol.">
        <title>Genome sequence of Halorhabdus tiamatea, the first archaeon isolated from a deep-sea anoxic brine lake.</title>
        <authorList>
            <person name="Antunes A."/>
            <person name="Alam I."/>
            <person name="Bajic V.B."/>
            <person name="Stingl U."/>
        </authorList>
    </citation>
    <scope>NUCLEOTIDE SEQUENCE [LARGE SCALE GENOMIC DNA]</scope>
    <source>
        <strain evidence="2 3">SARL4B</strain>
    </source>
</reference>
<comment type="caution">
    <text evidence="2">The sequence shown here is derived from an EMBL/GenBank/DDBJ whole genome shotgun (WGS) entry which is preliminary data.</text>
</comment>
<sequence>MAAIISKTVNGYGPYLYKVTHLGGGKQNWEFLGKAGAVDEELGPVPDDYQPETEHAVNGVTRSRVDDPAAAALLDGLDGDDAAGTYEDLVDALAVEGSKAYDSGDMRSLLNLMDTDDPELADAIDTIQTERRSNSFGTSTTTSEYIPADEDEVREALDTIEAKIGVRPGEIDEDDEYSVTLTNTDIRMPTDADAAADLVNGVVDSVTDSWRVAEPDQQASVQAALEDTVGVDAVRKAKDTASDPDALGFAHPDTIPTNAGEKGKTPVTDLYGVGPATAKENHPNGDEIALEDYGELSSLQRERVAVDVDIKENTDAVGDVVARVSDRSGDPATAVIGALQMTDSRIDDLYASDQGDTVSVGPTGEDWGGISQDEMSRVESVEHRDGEVHMETAGGGESRYSSTYWELLDPVLPDDAVMRSGNDDTHPLEIELGNDDSIVLAPKVE</sequence>
<feature type="region of interest" description="Disordered" evidence="1">
    <location>
        <begin position="352"/>
        <end position="400"/>
    </location>
</feature>
<evidence type="ECO:0000313" key="2">
    <source>
        <dbReference type="EMBL" id="ERJ06637.1"/>
    </source>
</evidence>